<dbReference type="PRINTS" id="PR00745">
    <property type="entry name" value="GLHYDRLASE39"/>
</dbReference>
<organism evidence="6 7">
    <name type="scientific">Stegodyphus mimosarum</name>
    <name type="common">African social velvet spider</name>
    <dbReference type="NCBI Taxonomy" id="407821"/>
    <lineage>
        <taxon>Eukaryota</taxon>
        <taxon>Metazoa</taxon>
        <taxon>Ecdysozoa</taxon>
        <taxon>Arthropoda</taxon>
        <taxon>Chelicerata</taxon>
        <taxon>Arachnida</taxon>
        <taxon>Araneae</taxon>
        <taxon>Araneomorphae</taxon>
        <taxon>Entelegynae</taxon>
        <taxon>Eresoidea</taxon>
        <taxon>Eresidae</taxon>
        <taxon>Stegodyphus</taxon>
    </lineage>
</organism>
<protein>
    <submittedName>
        <fullName evidence="6">Alpha-L-iduronidase</fullName>
    </submittedName>
</protein>
<comment type="similarity">
    <text evidence="1">Belongs to the glycosyl hydrolase 39 family.</text>
</comment>
<dbReference type="GO" id="GO:0005975">
    <property type="term" value="P:carbohydrate metabolic process"/>
    <property type="evidence" value="ECO:0007669"/>
    <property type="project" value="InterPro"/>
</dbReference>
<accession>A0A087T5L5</accession>
<feature type="domain" description="Glycosyl hydrolases family 39 N-terminal catalytic" evidence="5">
    <location>
        <begin position="15"/>
        <end position="196"/>
    </location>
</feature>
<proteinExistence type="inferred from homology"/>
<dbReference type="PANTHER" id="PTHR12631:SF8">
    <property type="entry name" value="ALPHA-L-IDURONIDASE"/>
    <property type="match status" value="1"/>
</dbReference>
<evidence type="ECO:0000256" key="1">
    <source>
        <dbReference type="ARBA" id="ARBA00008875"/>
    </source>
</evidence>
<evidence type="ECO:0000256" key="4">
    <source>
        <dbReference type="PIRSR" id="PIRSR600514-1"/>
    </source>
</evidence>
<keyword evidence="2" id="KW-0378">Hydrolase</keyword>
<keyword evidence="7" id="KW-1185">Reference proteome</keyword>
<dbReference type="STRING" id="407821.A0A087T5L5"/>
<name>A0A087T5L5_STEMI</name>
<dbReference type="PROSITE" id="PS01027">
    <property type="entry name" value="GLYCOSYL_HYDROL_F39"/>
    <property type="match status" value="1"/>
</dbReference>
<keyword evidence="3" id="KW-0326">Glycosidase</keyword>
<evidence type="ECO:0000313" key="6">
    <source>
        <dbReference type="EMBL" id="KFM60404.1"/>
    </source>
</evidence>
<dbReference type="Gene3D" id="3.20.20.80">
    <property type="entry name" value="Glycosidases"/>
    <property type="match status" value="1"/>
</dbReference>
<feature type="active site" description="Proton donor" evidence="4">
    <location>
        <position position="113"/>
    </location>
</feature>
<dbReference type="InterPro" id="IPR017853">
    <property type="entry name" value="GH"/>
</dbReference>
<feature type="non-terminal residue" evidence="6">
    <location>
        <position position="197"/>
    </location>
</feature>
<sequence>MRQNLFHIGSLPYGAVTQVRIHWMLDLVQIRILPDLKIWYNFSYLDELILILNRNNLQPGFELMGNPSNYFTDFENVTEVYIWRDLVKTLAEHYINTFGIEYVAKWNFETWNEPDHHDFDKLNFTIQGFLNYYDACSEGLKLADKRLRFGGPGGSCRIPSVGHSPICWALLNHCLHGKNFFTRQTGIRIDFISFHKK</sequence>
<dbReference type="EMBL" id="KK113534">
    <property type="protein sequence ID" value="KFM60404.1"/>
    <property type="molecule type" value="Genomic_DNA"/>
</dbReference>
<gene>
    <name evidence="6" type="ORF">X975_17994</name>
</gene>
<dbReference type="InterPro" id="IPR049165">
    <property type="entry name" value="GH39_as"/>
</dbReference>
<dbReference type="OMA" id="TEVYIWR"/>
<dbReference type="OrthoDB" id="15153at2759"/>
<dbReference type="InterPro" id="IPR051923">
    <property type="entry name" value="Glycosyl_Hydrolase_39"/>
</dbReference>
<dbReference type="InterPro" id="IPR049166">
    <property type="entry name" value="GH39_cat"/>
</dbReference>
<dbReference type="PANTHER" id="PTHR12631">
    <property type="entry name" value="ALPHA-L-IDURONIDASE"/>
    <property type="match status" value="1"/>
</dbReference>
<dbReference type="GO" id="GO:0003940">
    <property type="term" value="F:L-iduronidase activity"/>
    <property type="evidence" value="ECO:0007669"/>
    <property type="project" value="TreeGrafter"/>
</dbReference>
<reference evidence="6 7" key="1">
    <citation type="submission" date="2013-11" db="EMBL/GenBank/DDBJ databases">
        <title>Genome sequencing of Stegodyphus mimosarum.</title>
        <authorList>
            <person name="Bechsgaard J."/>
        </authorList>
    </citation>
    <scope>NUCLEOTIDE SEQUENCE [LARGE SCALE GENOMIC DNA]</scope>
</reference>
<evidence type="ECO:0000256" key="3">
    <source>
        <dbReference type="ARBA" id="ARBA00023295"/>
    </source>
</evidence>
<dbReference type="Pfam" id="PF01229">
    <property type="entry name" value="Glyco_hydro_39"/>
    <property type="match status" value="1"/>
</dbReference>
<dbReference type="SUPFAM" id="SSF51445">
    <property type="entry name" value="(Trans)glycosidases"/>
    <property type="match status" value="1"/>
</dbReference>
<dbReference type="AlphaFoldDB" id="A0A087T5L5"/>
<evidence type="ECO:0000259" key="5">
    <source>
        <dbReference type="Pfam" id="PF01229"/>
    </source>
</evidence>
<evidence type="ECO:0000256" key="2">
    <source>
        <dbReference type="ARBA" id="ARBA00022801"/>
    </source>
</evidence>
<dbReference type="Proteomes" id="UP000054359">
    <property type="component" value="Unassembled WGS sequence"/>
</dbReference>
<dbReference type="InterPro" id="IPR000514">
    <property type="entry name" value="Glyco_hydro_39"/>
</dbReference>
<evidence type="ECO:0000313" key="7">
    <source>
        <dbReference type="Proteomes" id="UP000054359"/>
    </source>
</evidence>